<feature type="compositionally biased region" description="Low complexity" evidence="6">
    <location>
        <begin position="15"/>
        <end position="32"/>
    </location>
</feature>
<protein>
    <recommendedName>
        <fullName evidence="2">Diphthine--ammonia ligase</fullName>
        <ecNumber evidence="1">6.3.1.14</ecNumber>
    </recommendedName>
    <alternativeName>
        <fullName evidence="3">Diphthamide synthase</fullName>
    </alternativeName>
    <alternativeName>
        <fullName evidence="4">Diphthamide synthetase</fullName>
    </alternativeName>
</protein>
<dbReference type="eggNOG" id="ENOG502S5R6">
    <property type="taxonomic scope" value="Eukaryota"/>
</dbReference>
<evidence type="ECO:0000256" key="5">
    <source>
        <dbReference type="ARBA" id="ARBA00048108"/>
    </source>
</evidence>
<gene>
    <name evidence="8" type="ORF">AMAG_04634</name>
</gene>
<comment type="catalytic activity">
    <reaction evidence="5">
        <text>diphthine-[translation elongation factor 2] + NH4(+) + ATP = diphthamide-[translation elongation factor 2] + AMP + diphosphate + H(+)</text>
        <dbReference type="Rhea" id="RHEA:19753"/>
        <dbReference type="Rhea" id="RHEA-COMP:10172"/>
        <dbReference type="Rhea" id="RHEA-COMP:10174"/>
        <dbReference type="ChEBI" id="CHEBI:15378"/>
        <dbReference type="ChEBI" id="CHEBI:16692"/>
        <dbReference type="ChEBI" id="CHEBI:28938"/>
        <dbReference type="ChEBI" id="CHEBI:30616"/>
        <dbReference type="ChEBI" id="CHEBI:33019"/>
        <dbReference type="ChEBI" id="CHEBI:82696"/>
        <dbReference type="ChEBI" id="CHEBI:456215"/>
        <dbReference type="EC" id="6.3.1.14"/>
    </reaction>
</comment>
<evidence type="ECO:0000259" key="7">
    <source>
        <dbReference type="Pfam" id="PF01902"/>
    </source>
</evidence>
<dbReference type="EC" id="6.3.1.14" evidence="1"/>
<evidence type="ECO:0000313" key="8">
    <source>
        <dbReference type="EMBL" id="KNE57783.1"/>
    </source>
</evidence>
<dbReference type="STRING" id="578462.A0A0L0S5G9"/>
<reference evidence="8 9" key="1">
    <citation type="submission" date="2009-11" db="EMBL/GenBank/DDBJ databases">
        <title>Annotation of Allomyces macrogynus ATCC 38327.</title>
        <authorList>
            <consortium name="The Broad Institute Genome Sequencing Platform"/>
            <person name="Russ C."/>
            <person name="Cuomo C."/>
            <person name="Burger G."/>
            <person name="Gray M.W."/>
            <person name="Holland P.W.H."/>
            <person name="King N."/>
            <person name="Lang F.B.F."/>
            <person name="Roger A.J."/>
            <person name="Ruiz-Trillo I."/>
            <person name="Young S.K."/>
            <person name="Zeng Q."/>
            <person name="Gargeya S."/>
            <person name="Fitzgerald M."/>
            <person name="Haas B."/>
            <person name="Abouelleil A."/>
            <person name="Alvarado L."/>
            <person name="Arachchi H.M."/>
            <person name="Berlin A."/>
            <person name="Chapman S.B."/>
            <person name="Gearin G."/>
            <person name="Goldberg J."/>
            <person name="Griggs A."/>
            <person name="Gujja S."/>
            <person name="Hansen M."/>
            <person name="Heiman D."/>
            <person name="Howarth C."/>
            <person name="Larimer J."/>
            <person name="Lui A."/>
            <person name="MacDonald P.J.P."/>
            <person name="McCowen C."/>
            <person name="Montmayeur A."/>
            <person name="Murphy C."/>
            <person name="Neiman D."/>
            <person name="Pearson M."/>
            <person name="Priest M."/>
            <person name="Roberts A."/>
            <person name="Saif S."/>
            <person name="Shea T."/>
            <person name="Sisk P."/>
            <person name="Stolte C."/>
            <person name="Sykes S."/>
            <person name="Wortman J."/>
            <person name="Nusbaum C."/>
            <person name="Birren B."/>
        </authorList>
    </citation>
    <scope>NUCLEOTIDE SEQUENCE [LARGE SCALE GENOMIC DNA]</scope>
    <source>
        <strain evidence="8 9">ATCC 38327</strain>
    </source>
</reference>
<dbReference type="Proteomes" id="UP000054350">
    <property type="component" value="Unassembled WGS sequence"/>
</dbReference>
<evidence type="ECO:0000256" key="4">
    <source>
        <dbReference type="ARBA" id="ARBA00031552"/>
    </source>
</evidence>
<reference evidence="9" key="2">
    <citation type="submission" date="2009-11" db="EMBL/GenBank/DDBJ databases">
        <title>The Genome Sequence of Allomyces macrogynus strain ATCC 38327.</title>
        <authorList>
            <consortium name="The Broad Institute Genome Sequencing Platform"/>
            <person name="Russ C."/>
            <person name="Cuomo C."/>
            <person name="Shea T."/>
            <person name="Young S.K."/>
            <person name="Zeng Q."/>
            <person name="Koehrsen M."/>
            <person name="Haas B."/>
            <person name="Borodovsky M."/>
            <person name="Guigo R."/>
            <person name="Alvarado L."/>
            <person name="Berlin A."/>
            <person name="Borenstein D."/>
            <person name="Chen Z."/>
            <person name="Engels R."/>
            <person name="Freedman E."/>
            <person name="Gellesch M."/>
            <person name="Goldberg J."/>
            <person name="Griggs A."/>
            <person name="Gujja S."/>
            <person name="Heiman D."/>
            <person name="Hepburn T."/>
            <person name="Howarth C."/>
            <person name="Jen D."/>
            <person name="Larson L."/>
            <person name="Lewis B."/>
            <person name="Mehta T."/>
            <person name="Park D."/>
            <person name="Pearson M."/>
            <person name="Roberts A."/>
            <person name="Saif S."/>
            <person name="Shenoy N."/>
            <person name="Sisk P."/>
            <person name="Stolte C."/>
            <person name="Sykes S."/>
            <person name="Walk T."/>
            <person name="White J."/>
            <person name="Yandava C."/>
            <person name="Burger G."/>
            <person name="Gray M.W."/>
            <person name="Holland P.W.H."/>
            <person name="King N."/>
            <person name="Lang F.B.F."/>
            <person name="Roger A.J."/>
            <person name="Ruiz-Trillo I."/>
            <person name="Lander E."/>
            <person name="Nusbaum C."/>
        </authorList>
    </citation>
    <scope>NUCLEOTIDE SEQUENCE [LARGE SCALE GENOMIC DNA]</scope>
    <source>
        <strain evidence="9">ATCC 38327</strain>
    </source>
</reference>
<dbReference type="Gene3D" id="3.90.1490.10">
    <property type="entry name" value="putative n-type atp pyrophosphatase, domain 2"/>
    <property type="match status" value="1"/>
</dbReference>
<accession>A0A0L0S5G9</accession>
<evidence type="ECO:0000256" key="2">
    <source>
        <dbReference type="ARBA" id="ARBA00018426"/>
    </source>
</evidence>
<sequence length="353" mass="36899">MHSSAAPPSPPLPGLPSLAGCSSTAPPRSRASPRLAVCFTGGKDSTLVVHLLLHAPHLLATALAIDTHPSSSPASPPPGFPFPCTPPPPTTTTTASHAALVPHLITFHDALAASRDFLSHPVHAIRRQAQAMGLPHQVVAVAGPDYVGSYAAAVAALDVDVLVTGDLVDADRGFMANVCTRAGVRLWCPLWGADRQMVWDLVHDLGLVPVLTCVHVPRFIHAWSAVDDEAEVDGACSPPPPDALPPPSSDGDDDSDDDEHGASSTAEYAAALARAHERVGHVLDRAAVRAWLLPAVEADALDLGGENGEYHTMVRSAPLFRHGAVTLVGQARSVGVPGNEFVYLDVDHDAPEM</sequence>
<dbReference type="InterPro" id="IPR014729">
    <property type="entry name" value="Rossmann-like_a/b/a_fold"/>
</dbReference>
<evidence type="ECO:0000256" key="1">
    <source>
        <dbReference type="ARBA" id="ARBA00012089"/>
    </source>
</evidence>
<feature type="compositionally biased region" description="Acidic residues" evidence="6">
    <location>
        <begin position="250"/>
        <end position="259"/>
    </location>
</feature>
<dbReference type="GO" id="GO:0017178">
    <property type="term" value="F:diphthine-ammonia ligase activity"/>
    <property type="evidence" value="ECO:0007669"/>
    <property type="project" value="UniProtKB-EC"/>
</dbReference>
<feature type="region of interest" description="Disordered" evidence="6">
    <location>
        <begin position="1"/>
        <end position="32"/>
    </location>
</feature>
<dbReference type="EMBL" id="GG745332">
    <property type="protein sequence ID" value="KNE57783.1"/>
    <property type="molecule type" value="Genomic_DNA"/>
</dbReference>
<organism evidence="8 9">
    <name type="scientific">Allomyces macrogynus (strain ATCC 38327)</name>
    <name type="common">Allomyces javanicus var. macrogynus</name>
    <dbReference type="NCBI Taxonomy" id="578462"/>
    <lineage>
        <taxon>Eukaryota</taxon>
        <taxon>Fungi</taxon>
        <taxon>Fungi incertae sedis</taxon>
        <taxon>Blastocladiomycota</taxon>
        <taxon>Blastocladiomycetes</taxon>
        <taxon>Blastocladiales</taxon>
        <taxon>Blastocladiaceae</taxon>
        <taxon>Allomyces</taxon>
    </lineage>
</organism>
<dbReference type="Gene3D" id="3.40.50.620">
    <property type="entry name" value="HUPs"/>
    <property type="match status" value="1"/>
</dbReference>
<evidence type="ECO:0000313" key="9">
    <source>
        <dbReference type="Proteomes" id="UP000054350"/>
    </source>
</evidence>
<proteinExistence type="predicted"/>
<dbReference type="AlphaFoldDB" id="A0A0L0S5G9"/>
<dbReference type="SUPFAM" id="SSF52402">
    <property type="entry name" value="Adenine nucleotide alpha hydrolases-like"/>
    <property type="match status" value="2"/>
</dbReference>
<name>A0A0L0S5G9_ALLM3</name>
<feature type="compositionally biased region" description="Pro residues" evidence="6">
    <location>
        <begin position="74"/>
        <end position="90"/>
    </location>
</feature>
<feature type="region of interest" description="Disordered" evidence="6">
    <location>
        <begin position="68"/>
        <end position="94"/>
    </location>
</feature>
<dbReference type="OrthoDB" id="686384at2759"/>
<evidence type="ECO:0000256" key="3">
    <source>
        <dbReference type="ARBA" id="ARBA00029814"/>
    </source>
</evidence>
<feature type="domain" description="Diphthamide synthase" evidence="7">
    <location>
        <begin position="103"/>
        <end position="202"/>
    </location>
</feature>
<feature type="compositionally biased region" description="Pro residues" evidence="6">
    <location>
        <begin position="237"/>
        <end position="248"/>
    </location>
</feature>
<dbReference type="VEuPathDB" id="FungiDB:AMAG_04634"/>
<keyword evidence="9" id="KW-1185">Reference proteome</keyword>
<dbReference type="InterPro" id="IPR002761">
    <property type="entry name" value="Diphthami_syn_dom"/>
</dbReference>
<feature type="region of interest" description="Disordered" evidence="6">
    <location>
        <begin position="231"/>
        <end position="263"/>
    </location>
</feature>
<evidence type="ECO:0000256" key="6">
    <source>
        <dbReference type="SAM" id="MobiDB-lite"/>
    </source>
</evidence>
<dbReference type="Pfam" id="PF01902">
    <property type="entry name" value="Diphthami_syn_2"/>
    <property type="match status" value="1"/>
</dbReference>